<evidence type="ECO:0000259" key="1">
    <source>
        <dbReference type="Pfam" id="PF00963"/>
    </source>
</evidence>
<organism evidence="2 3">
    <name type="scientific">Paenibacillus oryzisoli</name>
    <dbReference type="NCBI Taxonomy" id="1850517"/>
    <lineage>
        <taxon>Bacteria</taxon>
        <taxon>Bacillati</taxon>
        <taxon>Bacillota</taxon>
        <taxon>Bacilli</taxon>
        <taxon>Bacillales</taxon>
        <taxon>Paenibacillaceae</taxon>
        <taxon>Paenibacillus</taxon>
    </lineage>
</organism>
<dbReference type="SUPFAM" id="SSF49384">
    <property type="entry name" value="Carbohydrate-binding domain"/>
    <property type="match status" value="1"/>
</dbReference>
<gene>
    <name evidence="2" type="ORF">A8708_32695</name>
</gene>
<dbReference type="RefSeq" id="WP_068667823.1">
    <property type="nucleotide sequence ID" value="NZ_LYPB01000080.1"/>
</dbReference>
<dbReference type="EMBL" id="LYPB01000080">
    <property type="protein sequence ID" value="OAS15755.1"/>
    <property type="molecule type" value="Genomic_DNA"/>
</dbReference>
<dbReference type="InterPro" id="IPR002102">
    <property type="entry name" value="Cohesin_dom"/>
</dbReference>
<dbReference type="Proteomes" id="UP000078454">
    <property type="component" value="Unassembled WGS sequence"/>
</dbReference>
<dbReference type="GO" id="GO:0000272">
    <property type="term" value="P:polysaccharide catabolic process"/>
    <property type="evidence" value="ECO:0007669"/>
    <property type="project" value="InterPro"/>
</dbReference>
<dbReference type="Gene3D" id="1.20.1270.90">
    <property type="entry name" value="AF1782-like"/>
    <property type="match status" value="1"/>
</dbReference>
<dbReference type="GO" id="GO:0030246">
    <property type="term" value="F:carbohydrate binding"/>
    <property type="evidence" value="ECO:0007669"/>
    <property type="project" value="InterPro"/>
</dbReference>
<feature type="domain" description="Cohesin" evidence="1">
    <location>
        <begin position="18"/>
        <end position="139"/>
    </location>
</feature>
<proteinExistence type="predicted"/>
<dbReference type="PROSITE" id="PS00018">
    <property type="entry name" value="EF_HAND_1"/>
    <property type="match status" value="1"/>
</dbReference>
<evidence type="ECO:0000313" key="3">
    <source>
        <dbReference type="Proteomes" id="UP000078454"/>
    </source>
</evidence>
<reference evidence="2 3" key="1">
    <citation type="submission" date="2016-05" db="EMBL/GenBank/DDBJ databases">
        <title>Paenibacillus sp. 1ZS3-15 nov., isolated from the rhizosphere soil.</title>
        <authorList>
            <person name="Zhang X.X."/>
            <person name="Zhang J."/>
        </authorList>
    </citation>
    <scope>NUCLEOTIDE SEQUENCE [LARGE SCALE GENOMIC DNA]</scope>
    <source>
        <strain evidence="2 3">1ZS3-15</strain>
    </source>
</reference>
<dbReference type="AlphaFoldDB" id="A0A198A3M6"/>
<dbReference type="InterPro" id="IPR036439">
    <property type="entry name" value="Dockerin_dom_sf"/>
</dbReference>
<name>A0A198A3M6_9BACL</name>
<keyword evidence="3" id="KW-1185">Reference proteome</keyword>
<protein>
    <recommendedName>
        <fullName evidence="1">Cohesin domain-containing protein</fullName>
    </recommendedName>
</protein>
<dbReference type="Gene3D" id="1.10.1330.10">
    <property type="entry name" value="Dockerin domain"/>
    <property type="match status" value="1"/>
</dbReference>
<sequence length="287" mass="29360">MFTISGQVAGATLSAVGPVKPGDSFTIELGVQQVAHVSALDITVQYDKNVFDYVDAVSDRSGTVIADSNHDTETGTVRYIIANSGTSGVMNGEASVMQMNFQAKAGLPDGSGIISVIRAVAAEGNGQETVIGHSLQTITILNAVSKEALLAAIAHAESISNSAVEGINNGQFFPGTLDSMRGALQLAMTAAQAVAGNAGATQLVITQAVTDLEAGIAAFESGKITVNTGNVINKETTGITIGDIANVAFSLGTDNTSSTWSLLVAADVNRNGTIDLIDLAFVATRIE</sequence>
<dbReference type="InterPro" id="IPR018247">
    <property type="entry name" value="EF_Hand_1_Ca_BS"/>
</dbReference>
<dbReference type="Pfam" id="PF00963">
    <property type="entry name" value="Cohesin"/>
    <property type="match status" value="1"/>
</dbReference>
<comment type="caution">
    <text evidence="2">The sequence shown here is derived from an EMBL/GenBank/DDBJ whole genome shotgun (WGS) entry which is preliminary data.</text>
</comment>
<dbReference type="CDD" id="cd08547">
    <property type="entry name" value="Type_II_cohesin"/>
    <property type="match status" value="1"/>
</dbReference>
<dbReference type="STRING" id="1850517.A8708_32695"/>
<dbReference type="InterPro" id="IPR008965">
    <property type="entry name" value="CBM2/CBM3_carb-bd_dom_sf"/>
</dbReference>
<dbReference type="Gene3D" id="2.60.40.680">
    <property type="match status" value="1"/>
</dbReference>
<dbReference type="OrthoDB" id="9758923at2"/>
<accession>A0A198A3M6</accession>
<evidence type="ECO:0000313" key="2">
    <source>
        <dbReference type="EMBL" id="OAS15755.1"/>
    </source>
</evidence>